<dbReference type="GO" id="GO:0005886">
    <property type="term" value="C:plasma membrane"/>
    <property type="evidence" value="ECO:0007669"/>
    <property type="project" value="UniProtKB-SubCell"/>
</dbReference>
<reference evidence="12 13" key="1">
    <citation type="journal article" date="2021" name="Commun. Biol.">
        <title>The genome of Shorea leprosula (Dipterocarpaceae) highlights the ecological relevance of drought in aseasonal tropical rainforests.</title>
        <authorList>
            <person name="Ng K.K.S."/>
            <person name="Kobayashi M.J."/>
            <person name="Fawcett J.A."/>
            <person name="Hatakeyama M."/>
            <person name="Paape T."/>
            <person name="Ng C.H."/>
            <person name="Ang C.C."/>
            <person name="Tnah L.H."/>
            <person name="Lee C.T."/>
            <person name="Nishiyama T."/>
            <person name="Sese J."/>
            <person name="O'Brien M.J."/>
            <person name="Copetti D."/>
            <person name="Mohd Noor M.I."/>
            <person name="Ong R.C."/>
            <person name="Putra M."/>
            <person name="Sireger I.Z."/>
            <person name="Indrioko S."/>
            <person name="Kosugi Y."/>
            <person name="Izuno A."/>
            <person name="Isagi Y."/>
            <person name="Lee S.L."/>
            <person name="Shimizu K.K."/>
        </authorList>
    </citation>
    <scope>NUCLEOTIDE SEQUENCE [LARGE SCALE GENOMIC DNA]</scope>
    <source>
        <strain evidence="12">214</strain>
    </source>
</reference>
<keyword evidence="7" id="KW-0446">Lipid-binding</keyword>
<dbReference type="PANTHER" id="PTHR31764:SF0">
    <property type="entry name" value="GENERATIVE CELL SPECIFIC-1_HAP2 DOMAIN-CONTAINING PROTEIN"/>
    <property type="match status" value="1"/>
</dbReference>
<keyword evidence="4" id="KW-0812">Transmembrane</keyword>
<feature type="region of interest" description="Disordered" evidence="11">
    <location>
        <begin position="69"/>
        <end position="99"/>
    </location>
</feature>
<feature type="compositionally biased region" description="Basic and acidic residues" evidence="11">
    <location>
        <begin position="87"/>
        <end position="99"/>
    </location>
</feature>
<evidence type="ECO:0000256" key="1">
    <source>
        <dbReference type="ARBA" id="ARBA00004251"/>
    </source>
</evidence>
<dbReference type="InterPro" id="IPR040326">
    <property type="entry name" value="HAP2/GCS1"/>
</dbReference>
<gene>
    <name evidence="12" type="ORF">SLEP1_g32849</name>
</gene>
<dbReference type="Proteomes" id="UP001054252">
    <property type="component" value="Unassembled WGS sequence"/>
</dbReference>
<protein>
    <submittedName>
        <fullName evidence="12">Uncharacterized protein</fullName>
    </submittedName>
</protein>
<comment type="subcellular location">
    <subcellularLocation>
        <location evidence="1">Cell membrane</location>
        <topology evidence="1">Single-pass type I membrane protein</topology>
    </subcellularLocation>
</comment>
<evidence type="ECO:0000256" key="9">
    <source>
        <dbReference type="ARBA" id="ARBA00023157"/>
    </source>
</evidence>
<dbReference type="EMBL" id="BPVZ01000062">
    <property type="protein sequence ID" value="GKV23068.1"/>
    <property type="molecule type" value="Genomic_DNA"/>
</dbReference>
<proteinExistence type="inferred from homology"/>
<evidence type="ECO:0000256" key="10">
    <source>
        <dbReference type="ARBA" id="ARBA00023279"/>
    </source>
</evidence>
<dbReference type="GO" id="GO:0008289">
    <property type="term" value="F:lipid binding"/>
    <property type="evidence" value="ECO:0007669"/>
    <property type="project" value="UniProtKB-KW"/>
</dbReference>
<evidence type="ECO:0000256" key="4">
    <source>
        <dbReference type="ARBA" id="ARBA00022692"/>
    </source>
</evidence>
<dbReference type="PANTHER" id="PTHR31764">
    <property type="entry name" value="PROTEIN HAPLESS 2"/>
    <property type="match status" value="1"/>
</dbReference>
<evidence type="ECO:0000313" key="13">
    <source>
        <dbReference type="Proteomes" id="UP001054252"/>
    </source>
</evidence>
<dbReference type="AlphaFoldDB" id="A0AAV5KES8"/>
<evidence type="ECO:0000256" key="3">
    <source>
        <dbReference type="ARBA" id="ARBA00022475"/>
    </source>
</evidence>
<evidence type="ECO:0000256" key="5">
    <source>
        <dbReference type="ARBA" id="ARBA00022729"/>
    </source>
</evidence>
<accession>A0AAV5KES8</accession>
<sequence>MRWILLFGLLLAIFPTVLVVLWLVYQKGFFDPLECWRDHFWDDNQIIQGTWRHDIGNNNYYIRVKKHNEHEPRHHKHDSHYKQNSICHEHSHNHSRRDTKYKVNNHKHRHRQSKNPSSTHQAYLDGKEIHYISHRQRGKPGVTLKIAW</sequence>
<keyword evidence="3" id="KW-1003">Cell membrane</keyword>
<evidence type="ECO:0000256" key="8">
    <source>
        <dbReference type="ARBA" id="ARBA00023136"/>
    </source>
</evidence>
<name>A0AAV5KES8_9ROSI</name>
<evidence type="ECO:0000256" key="7">
    <source>
        <dbReference type="ARBA" id="ARBA00023121"/>
    </source>
</evidence>
<evidence type="ECO:0000256" key="6">
    <source>
        <dbReference type="ARBA" id="ARBA00022989"/>
    </source>
</evidence>
<comment type="caution">
    <text evidence="12">The sequence shown here is derived from an EMBL/GenBank/DDBJ whole genome shotgun (WGS) entry which is preliminary data.</text>
</comment>
<keyword evidence="9" id="KW-1015">Disulfide bond</keyword>
<keyword evidence="8" id="KW-0472">Membrane</keyword>
<keyword evidence="6" id="KW-1133">Transmembrane helix</keyword>
<evidence type="ECO:0000256" key="11">
    <source>
        <dbReference type="SAM" id="MobiDB-lite"/>
    </source>
</evidence>
<evidence type="ECO:0000256" key="2">
    <source>
        <dbReference type="ARBA" id="ARBA00010929"/>
    </source>
</evidence>
<comment type="similarity">
    <text evidence="2">Belongs to the HAP2/GCS1 family.</text>
</comment>
<keyword evidence="13" id="KW-1185">Reference proteome</keyword>
<keyword evidence="5" id="KW-0732">Signal</keyword>
<keyword evidence="10" id="KW-0278">Fertilization</keyword>
<evidence type="ECO:0000313" key="12">
    <source>
        <dbReference type="EMBL" id="GKV23068.1"/>
    </source>
</evidence>
<feature type="compositionally biased region" description="Basic residues" evidence="11">
    <location>
        <begin position="69"/>
        <end position="79"/>
    </location>
</feature>
<organism evidence="12 13">
    <name type="scientific">Rubroshorea leprosula</name>
    <dbReference type="NCBI Taxonomy" id="152421"/>
    <lineage>
        <taxon>Eukaryota</taxon>
        <taxon>Viridiplantae</taxon>
        <taxon>Streptophyta</taxon>
        <taxon>Embryophyta</taxon>
        <taxon>Tracheophyta</taxon>
        <taxon>Spermatophyta</taxon>
        <taxon>Magnoliopsida</taxon>
        <taxon>eudicotyledons</taxon>
        <taxon>Gunneridae</taxon>
        <taxon>Pentapetalae</taxon>
        <taxon>rosids</taxon>
        <taxon>malvids</taxon>
        <taxon>Malvales</taxon>
        <taxon>Dipterocarpaceae</taxon>
        <taxon>Rubroshorea</taxon>
    </lineage>
</organism>